<organism evidence="3 4">
    <name type="scientific">Paenibacillus roseus</name>
    <dbReference type="NCBI Taxonomy" id="2798579"/>
    <lineage>
        <taxon>Bacteria</taxon>
        <taxon>Bacillati</taxon>
        <taxon>Bacillota</taxon>
        <taxon>Bacilli</taxon>
        <taxon>Bacillales</taxon>
        <taxon>Paenibacillaceae</taxon>
        <taxon>Paenibacillus</taxon>
    </lineage>
</organism>
<evidence type="ECO:0000256" key="1">
    <source>
        <dbReference type="SAM" id="SignalP"/>
    </source>
</evidence>
<dbReference type="RefSeq" id="WP_199018657.1">
    <property type="nucleotide sequence ID" value="NZ_JAELUP010000019.1"/>
</dbReference>
<dbReference type="Proteomes" id="UP000640274">
    <property type="component" value="Unassembled WGS sequence"/>
</dbReference>
<keyword evidence="1" id="KW-0732">Signal</keyword>
<name>A0A934MPQ0_9BACL</name>
<dbReference type="EMBL" id="JAELUP010000019">
    <property type="protein sequence ID" value="MBJ6361103.1"/>
    <property type="molecule type" value="Genomic_DNA"/>
</dbReference>
<dbReference type="InterPro" id="IPR036582">
    <property type="entry name" value="Mao_N_sf"/>
</dbReference>
<evidence type="ECO:0000313" key="4">
    <source>
        <dbReference type="Proteomes" id="UP000640274"/>
    </source>
</evidence>
<feature type="signal peptide" evidence="1">
    <location>
        <begin position="1"/>
        <end position="24"/>
    </location>
</feature>
<feature type="chain" id="PRO_5037243933" evidence="1">
    <location>
        <begin position="25"/>
        <end position="295"/>
    </location>
</feature>
<dbReference type="InterPro" id="IPR012854">
    <property type="entry name" value="Cu_amine_oxidase-like_N"/>
</dbReference>
<reference evidence="3" key="1">
    <citation type="submission" date="2020-12" db="EMBL/GenBank/DDBJ databases">
        <authorList>
            <person name="Huq M.A."/>
        </authorList>
    </citation>
    <scope>NUCLEOTIDE SEQUENCE</scope>
    <source>
        <strain evidence="3">MAHUQ-46</strain>
    </source>
</reference>
<dbReference type="AlphaFoldDB" id="A0A934MPQ0"/>
<keyword evidence="4" id="KW-1185">Reference proteome</keyword>
<feature type="domain" description="Copper amine oxidase-like N-terminal" evidence="2">
    <location>
        <begin position="34"/>
        <end position="141"/>
    </location>
</feature>
<comment type="caution">
    <text evidence="3">The sequence shown here is derived from an EMBL/GenBank/DDBJ whole genome shotgun (WGS) entry which is preliminary data.</text>
</comment>
<protein>
    <submittedName>
        <fullName evidence="3">Copper amine oxidase N-terminal domain-containing protein</fullName>
    </submittedName>
</protein>
<evidence type="ECO:0000259" key="2">
    <source>
        <dbReference type="Pfam" id="PF07833"/>
    </source>
</evidence>
<dbReference type="Pfam" id="PF07833">
    <property type="entry name" value="Cu_amine_oxidN1"/>
    <property type="match status" value="1"/>
</dbReference>
<dbReference type="SUPFAM" id="SSF55383">
    <property type="entry name" value="Copper amine oxidase, domain N"/>
    <property type="match status" value="1"/>
</dbReference>
<sequence length="295" mass="32646">MKKTLVLLFGVIAFTIISPLSTKANTISNITIKVNSHTINMYEAPAYVDSKTNLTYVPLRFVSEALGAEIEYVNSKTPITTTIDKPKRNEVKVMIDSKKVEVNGKVENYPGAAVLKNGRTMVPLRVISEGLGAKVKWTPNKGGGGTVEINTPWETPVPDLTVKWNPTKEQKEYATQIFKSIRFDIKNNNLKINVPSVKNKAVGAGIIVNGSPAQKLTLNKLYEYKDIKGLQLNITVRGEVDGDPVMFDSYRIFSKDVATNYIKQDRVPETEDLIVLDMEGNVVPFAAILRALGFN</sequence>
<accession>A0A934MPQ0</accession>
<gene>
    <name evidence="3" type="ORF">JFN88_07215</name>
</gene>
<dbReference type="Gene3D" id="3.30.457.10">
    <property type="entry name" value="Copper amine oxidase-like, N-terminal domain"/>
    <property type="match status" value="1"/>
</dbReference>
<evidence type="ECO:0000313" key="3">
    <source>
        <dbReference type="EMBL" id="MBJ6361103.1"/>
    </source>
</evidence>
<proteinExistence type="predicted"/>